<sequence length="81" mass="8913">MLIFTSSYTFVDLVWRTPPIPADPLRSSLASTRGATGAGFIVRPYNGLVHAAGRLRDRGQTTSMLLRDEELPEVCQLHPTS</sequence>
<keyword evidence="2" id="KW-1185">Reference proteome</keyword>
<dbReference type="EMBL" id="JARKIB010000081">
    <property type="protein sequence ID" value="KAJ7746083.1"/>
    <property type="molecule type" value="Genomic_DNA"/>
</dbReference>
<proteinExistence type="predicted"/>
<gene>
    <name evidence="1" type="ORF">B0H16DRAFT_1726686</name>
</gene>
<evidence type="ECO:0000313" key="2">
    <source>
        <dbReference type="Proteomes" id="UP001215598"/>
    </source>
</evidence>
<dbReference type="Proteomes" id="UP001215598">
    <property type="component" value="Unassembled WGS sequence"/>
</dbReference>
<comment type="caution">
    <text evidence="1">The sequence shown here is derived from an EMBL/GenBank/DDBJ whole genome shotgun (WGS) entry which is preliminary data.</text>
</comment>
<dbReference type="AlphaFoldDB" id="A0AAD7ILX1"/>
<organism evidence="1 2">
    <name type="scientific">Mycena metata</name>
    <dbReference type="NCBI Taxonomy" id="1033252"/>
    <lineage>
        <taxon>Eukaryota</taxon>
        <taxon>Fungi</taxon>
        <taxon>Dikarya</taxon>
        <taxon>Basidiomycota</taxon>
        <taxon>Agaricomycotina</taxon>
        <taxon>Agaricomycetes</taxon>
        <taxon>Agaricomycetidae</taxon>
        <taxon>Agaricales</taxon>
        <taxon>Marasmiineae</taxon>
        <taxon>Mycenaceae</taxon>
        <taxon>Mycena</taxon>
    </lineage>
</organism>
<accession>A0AAD7ILX1</accession>
<protein>
    <submittedName>
        <fullName evidence="1">Uncharacterized protein</fullName>
    </submittedName>
</protein>
<name>A0AAD7ILX1_9AGAR</name>
<reference evidence="1" key="1">
    <citation type="submission" date="2023-03" db="EMBL/GenBank/DDBJ databases">
        <title>Massive genome expansion in bonnet fungi (Mycena s.s.) driven by repeated elements and novel gene families across ecological guilds.</title>
        <authorList>
            <consortium name="Lawrence Berkeley National Laboratory"/>
            <person name="Harder C.B."/>
            <person name="Miyauchi S."/>
            <person name="Viragh M."/>
            <person name="Kuo A."/>
            <person name="Thoen E."/>
            <person name="Andreopoulos B."/>
            <person name="Lu D."/>
            <person name="Skrede I."/>
            <person name="Drula E."/>
            <person name="Henrissat B."/>
            <person name="Morin E."/>
            <person name="Kohler A."/>
            <person name="Barry K."/>
            <person name="LaButti K."/>
            <person name="Morin E."/>
            <person name="Salamov A."/>
            <person name="Lipzen A."/>
            <person name="Mereny Z."/>
            <person name="Hegedus B."/>
            <person name="Baldrian P."/>
            <person name="Stursova M."/>
            <person name="Weitz H."/>
            <person name="Taylor A."/>
            <person name="Grigoriev I.V."/>
            <person name="Nagy L.G."/>
            <person name="Martin F."/>
            <person name="Kauserud H."/>
        </authorList>
    </citation>
    <scope>NUCLEOTIDE SEQUENCE</scope>
    <source>
        <strain evidence="1">CBHHK182m</strain>
    </source>
</reference>
<evidence type="ECO:0000313" key="1">
    <source>
        <dbReference type="EMBL" id="KAJ7746083.1"/>
    </source>
</evidence>